<evidence type="ECO:0000256" key="1">
    <source>
        <dbReference type="SAM" id="Coils"/>
    </source>
</evidence>
<dbReference type="InterPro" id="IPR009057">
    <property type="entry name" value="Homeodomain-like_sf"/>
</dbReference>
<sequence>MSLEAKIVVCLHDLRSPSGQPVALRSSASGVAFTCPPALKEANFPANDTNFAVEQLLEHPNAATIQKKTMRSAASDFVKNRQNLVVFSFGVRSIPKRQLMYGYRSEEGYAARVISEAVSGAQGIFTLSCYIIGQDEHLVDLIRADNELGVIVKSVKEGPRVRMVERAKVKSDSDVRSVFSKIAQNYERYFEAVLPEKQPTAELQALPPYKGETIMLQLLHYESESKYAEYDEANSMTFVALGDSERPVLCGLDSTQQEAFEETSRVLVSAAGIVSNIKCNRLRMPFGRSKMTQLMRRCYNAEKGNPNNTVNGPTNTIMLIHCWTDSEWAEESYHNLSMIRRICNPLGASGIGSVLRDLPAEKWRLDQDIAELRDELLIARNVYEYKPCIYESTKPITNIKEEEMKRITAIQVKRDEAREKQLSTIREAARLEANKIIKQQEARSGTTLEALEKTLEAKKRENEALQAERDNLTREYEQALDKIRRKKEEEELAVTRLREEVSQLEEELSVRQAAIQSKQKQLEMAKLDKAKGREAILRERGNVEAMRKAVLAERRHHREQWIKQIKDINEKVLEQLRSIAEERKHNGEAVSSKEEASERAVVEDIKTIEDYLPKLISLEDVPVNPEETESIRRQFDEVFAQEKQTYLLKIEEEKARKLKLEKGLEGYRNRVLEVAHAKKKENLQVAARKEQHLSSLVEQVLTYLRHGVKMTKVSSKGHVRRRFYFISEDGKRIHSCELDSQGSPINRRKPPVTIWLRDIRKVVLGVYSESFVSFSSESQLTRARAEVVTDNGTYRQDPTQNITPGNIGSNNYRAFALLLRGGKSLEVICDYDTDCEAWMVGLRRLLGIKTATEKLLDQRIDAGRSPDHRVVDQTVEMKFGGPLDVRNMRGFLALSADEAVVCSESHIPPALFLRVKQEMMDKSHTGSITIYDVRVSSGLDLVRSGCIYDYLLQHRLISPPF</sequence>
<dbReference type="Proteomes" id="UP000674318">
    <property type="component" value="Unassembled WGS sequence"/>
</dbReference>
<feature type="coiled-coil region" evidence="1">
    <location>
        <begin position="400"/>
        <end position="521"/>
    </location>
</feature>
<dbReference type="SUPFAM" id="SSF46689">
    <property type="entry name" value="Homeodomain-like"/>
    <property type="match status" value="1"/>
</dbReference>
<dbReference type="InterPro" id="IPR011993">
    <property type="entry name" value="PH-like_dom_sf"/>
</dbReference>
<protein>
    <submittedName>
        <fullName evidence="2">Uncharacterized protein</fullName>
    </submittedName>
</protein>
<dbReference type="SUPFAM" id="SSF50729">
    <property type="entry name" value="PH domain-like"/>
    <property type="match status" value="1"/>
</dbReference>
<keyword evidence="3" id="KW-1185">Reference proteome</keyword>
<dbReference type="GO" id="GO:0006338">
    <property type="term" value="P:chromatin remodeling"/>
    <property type="evidence" value="ECO:0007669"/>
    <property type="project" value="TreeGrafter"/>
</dbReference>
<reference evidence="2 3" key="1">
    <citation type="submission" date="2021-02" db="EMBL/GenBank/DDBJ databases">
        <title>Porcisia hertigi Genome sequencing and assembly.</title>
        <authorList>
            <person name="Almutairi H."/>
            <person name="Gatherer D."/>
        </authorList>
    </citation>
    <scope>NUCLEOTIDE SEQUENCE [LARGE SCALE GENOMIC DNA]</scope>
    <source>
        <strain evidence="2 3">C119</strain>
    </source>
</reference>
<dbReference type="PANTHER" id="PTHR12374">
    <property type="entry name" value="TRANSCRIPTIONAL ADAPTOR 2 ADA2 -RELATED"/>
    <property type="match status" value="1"/>
</dbReference>
<dbReference type="SUPFAM" id="SSF52540">
    <property type="entry name" value="P-loop containing nucleoside triphosphate hydrolases"/>
    <property type="match status" value="1"/>
</dbReference>
<dbReference type="GO" id="GO:0003682">
    <property type="term" value="F:chromatin binding"/>
    <property type="evidence" value="ECO:0007669"/>
    <property type="project" value="TreeGrafter"/>
</dbReference>
<comment type="caution">
    <text evidence="2">The sequence shown here is derived from an EMBL/GenBank/DDBJ whole genome shotgun (WGS) entry which is preliminary data.</text>
</comment>
<evidence type="ECO:0000313" key="3">
    <source>
        <dbReference type="Proteomes" id="UP000674318"/>
    </source>
</evidence>
<dbReference type="Gene3D" id="3.40.850.10">
    <property type="entry name" value="Kinesin motor domain"/>
    <property type="match status" value="1"/>
</dbReference>
<dbReference type="InterPro" id="IPR036388">
    <property type="entry name" value="WH-like_DNA-bd_sf"/>
</dbReference>
<dbReference type="AlphaFoldDB" id="A0A836ID45"/>
<dbReference type="OrthoDB" id="270417at2759"/>
<organism evidence="2 3">
    <name type="scientific">Porcisia hertigi</name>
    <dbReference type="NCBI Taxonomy" id="2761500"/>
    <lineage>
        <taxon>Eukaryota</taxon>
        <taxon>Discoba</taxon>
        <taxon>Euglenozoa</taxon>
        <taxon>Kinetoplastea</taxon>
        <taxon>Metakinetoplastina</taxon>
        <taxon>Trypanosomatida</taxon>
        <taxon>Trypanosomatidae</taxon>
        <taxon>Leishmaniinae</taxon>
        <taxon>Porcisia</taxon>
    </lineage>
</organism>
<name>A0A836ID45_9TRYP</name>
<dbReference type="Gene3D" id="1.10.10.10">
    <property type="entry name" value="Winged helix-like DNA-binding domain superfamily/Winged helix DNA-binding domain"/>
    <property type="match status" value="1"/>
</dbReference>
<dbReference type="GO" id="GO:0003713">
    <property type="term" value="F:transcription coactivator activity"/>
    <property type="evidence" value="ECO:0007669"/>
    <property type="project" value="TreeGrafter"/>
</dbReference>
<dbReference type="InterPro" id="IPR027417">
    <property type="entry name" value="P-loop_NTPase"/>
</dbReference>
<dbReference type="GO" id="GO:0005634">
    <property type="term" value="C:nucleus"/>
    <property type="evidence" value="ECO:0007669"/>
    <property type="project" value="TreeGrafter"/>
</dbReference>
<dbReference type="Gene3D" id="2.30.29.30">
    <property type="entry name" value="Pleckstrin-homology domain (PH domain)/Phosphotyrosine-binding domain (PTB)"/>
    <property type="match status" value="1"/>
</dbReference>
<keyword evidence="1" id="KW-0175">Coiled coil</keyword>
<dbReference type="GeneID" id="94290810"/>
<dbReference type="InterPro" id="IPR036961">
    <property type="entry name" value="Kinesin_motor_dom_sf"/>
</dbReference>
<evidence type="ECO:0000313" key="2">
    <source>
        <dbReference type="EMBL" id="KAG5502982.1"/>
    </source>
</evidence>
<dbReference type="EMBL" id="JAFJZO010000025">
    <property type="protein sequence ID" value="KAG5502982.1"/>
    <property type="molecule type" value="Genomic_DNA"/>
</dbReference>
<proteinExistence type="predicted"/>
<dbReference type="RefSeq" id="XP_067756754.1">
    <property type="nucleotide sequence ID" value="XM_067900733.1"/>
</dbReference>
<accession>A0A836ID45</accession>
<dbReference type="GO" id="GO:0006357">
    <property type="term" value="P:regulation of transcription by RNA polymerase II"/>
    <property type="evidence" value="ECO:0007669"/>
    <property type="project" value="TreeGrafter"/>
</dbReference>
<dbReference type="KEGG" id="phet:94290810"/>
<gene>
    <name evidence="2" type="ORF">JKF63_04755</name>
</gene>
<dbReference type="PANTHER" id="PTHR12374:SF20">
    <property type="entry name" value="TRANSCRIPTIONAL ADAPTER 2-ALPHA"/>
    <property type="match status" value="1"/>
</dbReference>